<accession>A0ACB0FAQ8</accession>
<proteinExistence type="predicted"/>
<name>A0ACB0FAQ8_RANTA</name>
<evidence type="ECO:0000313" key="1">
    <source>
        <dbReference type="EMBL" id="CAI9710006.1"/>
    </source>
</evidence>
<dbReference type="Proteomes" id="UP001162501">
    <property type="component" value="Chromosome 4"/>
</dbReference>
<protein>
    <submittedName>
        <fullName evidence="1">Uncharacterized protein</fullName>
    </submittedName>
</protein>
<evidence type="ECO:0000313" key="2">
    <source>
        <dbReference type="Proteomes" id="UP001162501"/>
    </source>
</evidence>
<dbReference type="EMBL" id="OX596088">
    <property type="protein sequence ID" value="CAI9710006.1"/>
    <property type="molecule type" value="Genomic_DNA"/>
</dbReference>
<organism evidence="1 2">
    <name type="scientific">Rangifer tarandus platyrhynchus</name>
    <name type="common">Svalbard reindeer</name>
    <dbReference type="NCBI Taxonomy" id="3082113"/>
    <lineage>
        <taxon>Eukaryota</taxon>
        <taxon>Metazoa</taxon>
        <taxon>Chordata</taxon>
        <taxon>Craniata</taxon>
        <taxon>Vertebrata</taxon>
        <taxon>Euteleostomi</taxon>
        <taxon>Mammalia</taxon>
        <taxon>Eutheria</taxon>
        <taxon>Laurasiatheria</taxon>
        <taxon>Artiodactyla</taxon>
        <taxon>Ruminantia</taxon>
        <taxon>Pecora</taxon>
        <taxon>Cervidae</taxon>
        <taxon>Odocoileinae</taxon>
        <taxon>Rangifer</taxon>
    </lineage>
</organism>
<gene>
    <name evidence="1" type="ORF">MRATA1EN3_LOCUS21219</name>
</gene>
<reference evidence="1" key="1">
    <citation type="submission" date="2023-05" db="EMBL/GenBank/DDBJ databases">
        <authorList>
            <consortium name="ELIXIR-Norway"/>
        </authorList>
    </citation>
    <scope>NUCLEOTIDE SEQUENCE</scope>
</reference>
<sequence length="106" mass="11627">MSSPVLRFCFVHIGPSLASLLPMGTESMKSRNSTECWRRSEKQLRCQEVAAGIEGEQELGGHLAGITTVELVKHKAQVLQQQAETESRIQLLSSPASRHTATLQVV</sequence>